<keyword evidence="2" id="KW-1185">Reference proteome</keyword>
<organism evidence="1 2">
    <name type="scientific">Saprolegnia parasitica (strain CBS 223.65)</name>
    <dbReference type="NCBI Taxonomy" id="695850"/>
    <lineage>
        <taxon>Eukaryota</taxon>
        <taxon>Sar</taxon>
        <taxon>Stramenopiles</taxon>
        <taxon>Oomycota</taxon>
        <taxon>Saprolegniomycetes</taxon>
        <taxon>Saprolegniales</taxon>
        <taxon>Saprolegniaceae</taxon>
        <taxon>Saprolegnia</taxon>
    </lineage>
</organism>
<name>A0A067BL55_SAPPC</name>
<dbReference type="PANTHER" id="PTHR35748">
    <property type="entry name" value="OS05G0358400 PROTEIN"/>
    <property type="match status" value="1"/>
</dbReference>
<proteinExistence type="predicted"/>
<dbReference type="EMBL" id="KK583366">
    <property type="protein sequence ID" value="KDO19169.1"/>
    <property type="molecule type" value="Genomic_DNA"/>
</dbReference>
<accession>A0A067BL55</accession>
<dbReference type="KEGG" id="spar:SPRG_14780"/>
<evidence type="ECO:0000313" key="2">
    <source>
        <dbReference type="Proteomes" id="UP000030745"/>
    </source>
</evidence>
<dbReference type="GeneID" id="24136567"/>
<dbReference type="RefSeq" id="XP_012210104.1">
    <property type="nucleotide sequence ID" value="XM_012354714.1"/>
</dbReference>
<sequence length="217" mass="24516">MAMVKILGYGSLLSETSARSTFGATMQRFRLVRVHGYRRVFALPGSIFFPEQIANPATKEFACLCVEPSPGSSFIVSVFEVPEDQVPAFRRREHLYDIQPVEYEEADGSRDKALMCLRWTDEAVIQANGQAFFDERYRQYGLDTIWGWGPESGILPSRVYLRHCLLSVAKLGEQVRTDFLKHSFLGDRKTTVEAYIAAHPEIMDALPPPSLVSRYSG</sequence>
<dbReference type="VEuPathDB" id="FungiDB:SPRG_14780"/>
<dbReference type="STRING" id="695850.A0A067BL55"/>
<dbReference type="OrthoDB" id="565040at2759"/>
<dbReference type="Proteomes" id="UP000030745">
    <property type="component" value="Unassembled WGS sequence"/>
</dbReference>
<dbReference type="PANTHER" id="PTHR35748:SF1">
    <property type="entry name" value="OS05G0358400 PROTEIN"/>
    <property type="match status" value="1"/>
</dbReference>
<evidence type="ECO:0008006" key="3">
    <source>
        <dbReference type="Google" id="ProtNLM"/>
    </source>
</evidence>
<reference evidence="1 2" key="1">
    <citation type="journal article" date="2013" name="PLoS Genet.">
        <title>Distinctive expansion of potential virulence genes in the genome of the oomycete fish pathogen Saprolegnia parasitica.</title>
        <authorList>
            <person name="Jiang R.H."/>
            <person name="de Bruijn I."/>
            <person name="Haas B.J."/>
            <person name="Belmonte R."/>
            <person name="Lobach L."/>
            <person name="Christie J."/>
            <person name="van den Ackerveken G."/>
            <person name="Bottin A."/>
            <person name="Bulone V."/>
            <person name="Diaz-Moreno S.M."/>
            <person name="Dumas B."/>
            <person name="Fan L."/>
            <person name="Gaulin E."/>
            <person name="Govers F."/>
            <person name="Grenville-Briggs L.J."/>
            <person name="Horner N.R."/>
            <person name="Levin J.Z."/>
            <person name="Mammella M."/>
            <person name="Meijer H.J."/>
            <person name="Morris P."/>
            <person name="Nusbaum C."/>
            <person name="Oome S."/>
            <person name="Phillips A.J."/>
            <person name="van Rooyen D."/>
            <person name="Rzeszutek E."/>
            <person name="Saraiva M."/>
            <person name="Secombes C.J."/>
            <person name="Seidl M.F."/>
            <person name="Snel B."/>
            <person name="Stassen J.H."/>
            <person name="Sykes S."/>
            <person name="Tripathy S."/>
            <person name="van den Berg H."/>
            <person name="Vega-Arreguin J.C."/>
            <person name="Wawra S."/>
            <person name="Young S.K."/>
            <person name="Zeng Q."/>
            <person name="Dieguez-Uribeondo J."/>
            <person name="Russ C."/>
            <person name="Tyler B.M."/>
            <person name="van West P."/>
        </authorList>
    </citation>
    <scope>NUCLEOTIDE SEQUENCE [LARGE SCALE GENOMIC DNA]</scope>
    <source>
        <strain evidence="1 2">CBS 223.65</strain>
    </source>
</reference>
<evidence type="ECO:0000313" key="1">
    <source>
        <dbReference type="EMBL" id="KDO19169.1"/>
    </source>
</evidence>
<protein>
    <recommendedName>
        <fullName evidence="3">Gamma-glutamylcyclotransferase AIG2-like domain-containing protein</fullName>
    </recommendedName>
</protein>
<gene>
    <name evidence="1" type="ORF">SPRG_14780</name>
</gene>
<dbReference type="Gene3D" id="3.10.490.10">
    <property type="entry name" value="Gamma-glutamyl cyclotransferase-like"/>
    <property type="match status" value="1"/>
</dbReference>
<dbReference type="AlphaFoldDB" id="A0A067BL55"/>